<evidence type="ECO:0000256" key="6">
    <source>
        <dbReference type="ARBA" id="ARBA00022801"/>
    </source>
</evidence>
<protein>
    <recommendedName>
        <fullName evidence="7">5-hydroxyisourate hydrolase</fullName>
        <shortName evidence="7">HIU hydrolase</shortName>
        <shortName evidence="7">HIUHase</shortName>
        <ecNumber evidence="7">3.5.2.17</ecNumber>
    </recommendedName>
</protein>
<evidence type="ECO:0000256" key="2">
    <source>
        <dbReference type="ARBA" id="ARBA00002704"/>
    </source>
</evidence>
<dbReference type="InterPro" id="IPR014306">
    <property type="entry name" value="Hydroxyisourate_hydrolase"/>
</dbReference>
<dbReference type="PROSITE" id="PS00768">
    <property type="entry name" value="TRANSTHYRETIN_1"/>
    <property type="match status" value="1"/>
</dbReference>
<dbReference type="RefSeq" id="WP_013057215.1">
    <property type="nucleotide sequence ID" value="NZ_BCVB01000015.1"/>
</dbReference>
<comment type="subunit">
    <text evidence="4 7">Homotetramer.</text>
</comment>
<dbReference type="EC" id="3.5.2.17" evidence="7"/>
<dbReference type="NCBIfam" id="TIGR02962">
    <property type="entry name" value="hdxy_isourate"/>
    <property type="match status" value="1"/>
</dbReference>
<organism evidence="9 10">
    <name type="scientific">Priestia megaterium (strain ATCC 14581 / DSM 32 / CCUG 1817 / JCM 2506 / NBRC 15308 / NCIMB 9376 / NCTC 10342 / NRRL B-14308 / VKM B-512 / Ford 19)</name>
    <name type="common">Bacillus megaterium</name>
    <dbReference type="NCBI Taxonomy" id="1348623"/>
    <lineage>
        <taxon>Bacteria</taxon>
        <taxon>Bacillati</taxon>
        <taxon>Bacillota</taxon>
        <taxon>Bacilli</taxon>
        <taxon>Bacillales</taxon>
        <taxon>Bacillaceae</taxon>
        <taxon>Priestia</taxon>
    </lineage>
</organism>
<evidence type="ECO:0000313" key="9">
    <source>
        <dbReference type="EMBL" id="AJI23236.1"/>
    </source>
</evidence>
<reference evidence="9 10" key="1">
    <citation type="journal article" date="2015" name="Genome Announc.">
        <title>Complete genome sequences for 35 biothreat assay-relevant bacillus species.</title>
        <authorList>
            <person name="Johnson S.L."/>
            <person name="Daligault H.E."/>
            <person name="Davenport K.W."/>
            <person name="Jaissle J."/>
            <person name="Frey K.G."/>
            <person name="Ladner J.T."/>
            <person name="Broomall S.M."/>
            <person name="Bishop-Lilly K.A."/>
            <person name="Bruce D.C."/>
            <person name="Gibbons H.S."/>
            <person name="Coyne S.R."/>
            <person name="Lo C.C."/>
            <person name="Meincke L."/>
            <person name="Munk A.C."/>
            <person name="Koroleva G.I."/>
            <person name="Rosenzweig C.N."/>
            <person name="Palacios G.F."/>
            <person name="Redden C.L."/>
            <person name="Minogue T.D."/>
            <person name="Chain P.S."/>
        </authorList>
    </citation>
    <scope>NUCLEOTIDE SEQUENCE [LARGE SCALE GENOMIC DNA]</scope>
    <source>
        <strain evidence="10">ATCC 14581 / DSM 32 / JCM 2506 / NBRC 15308 / NCIMB 9376 / NCTC 10342 / NRRL B-14308 / VKM B-512</strain>
    </source>
</reference>
<dbReference type="PROSITE" id="PS00769">
    <property type="entry name" value="TRANSTHYRETIN_2"/>
    <property type="match status" value="1"/>
</dbReference>
<comment type="function">
    <text evidence="2">Catalyzes the hydrolysis of 5-hydroxyisourate (HIU) to 2-oxo-4-hydroxy-4-carboxy-5-ureidoimidazoline (OHCU).</text>
</comment>
<dbReference type="PANTHER" id="PTHR10395:SF7">
    <property type="entry name" value="5-HYDROXYISOURATE HYDROLASE"/>
    <property type="match status" value="1"/>
</dbReference>
<evidence type="ECO:0000256" key="3">
    <source>
        <dbReference type="ARBA" id="ARBA00009850"/>
    </source>
</evidence>
<feature type="domain" description="Transthyretin/hydroxyisourate hydrolase" evidence="8">
    <location>
        <begin position="4"/>
        <end position="117"/>
    </location>
</feature>
<dbReference type="PANTHER" id="PTHR10395">
    <property type="entry name" value="URICASE AND TRANSTHYRETIN-RELATED"/>
    <property type="match status" value="1"/>
</dbReference>
<dbReference type="EMBL" id="CP009920">
    <property type="protein sequence ID" value="AJI23236.1"/>
    <property type="molecule type" value="Genomic_DNA"/>
</dbReference>
<dbReference type="GO" id="GO:0033971">
    <property type="term" value="F:hydroxyisourate hydrolase activity"/>
    <property type="evidence" value="ECO:0007669"/>
    <property type="project" value="UniProtKB-EC"/>
</dbReference>
<keyword evidence="5 7" id="KW-0659">Purine metabolism</keyword>
<evidence type="ECO:0000256" key="1">
    <source>
        <dbReference type="ARBA" id="ARBA00001043"/>
    </source>
</evidence>
<dbReference type="InterPro" id="IPR036817">
    <property type="entry name" value="Transthyretin/HIU_hydrolase_sf"/>
</dbReference>
<gene>
    <name evidence="9" type="primary">uraH</name>
    <name evidence="9" type="ORF">BG04_4969</name>
</gene>
<comment type="catalytic activity">
    <reaction evidence="1 7">
        <text>5-hydroxyisourate + H2O = 5-hydroxy-2-oxo-4-ureido-2,5-dihydro-1H-imidazole-5-carboxylate + H(+)</text>
        <dbReference type="Rhea" id="RHEA:23736"/>
        <dbReference type="ChEBI" id="CHEBI:15377"/>
        <dbReference type="ChEBI" id="CHEBI:15378"/>
        <dbReference type="ChEBI" id="CHEBI:18072"/>
        <dbReference type="ChEBI" id="CHEBI:58639"/>
        <dbReference type="EC" id="3.5.2.17"/>
    </reaction>
</comment>
<dbReference type="CDD" id="cd05822">
    <property type="entry name" value="TLP_HIUase"/>
    <property type="match status" value="1"/>
</dbReference>
<dbReference type="Gene3D" id="2.60.40.180">
    <property type="entry name" value="Transthyretin/hydroxyisourate hydrolase domain"/>
    <property type="match status" value="1"/>
</dbReference>
<dbReference type="GO" id="GO:0006144">
    <property type="term" value="P:purine nucleobase metabolic process"/>
    <property type="evidence" value="ECO:0007669"/>
    <property type="project" value="UniProtKB-KW"/>
</dbReference>
<evidence type="ECO:0000259" key="8">
    <source>
        <dbReference type="Pfam" id="PF00576"/>
    </source>
</evidence>
<name>A0A0B6AI78_PRIM2</name>
<comment type="similarity">
    <text evidence="3 7">Belongs to the transthyretin family. 5-hydroxyisourate hydrolase subfamily.</text>
</comment>
<dbReference type="AlphaFoldDB" id="A0A0B6AI78"/>
<evidence type="ECO:0000256" key="5">
    <source>
        <dbReference type="ARBA" id="ARBA00022631"/>
    </source>
</evidence>
<dbReference type="GeneID" id="93642941"/>
<evidence type="ECO:0000313" key="10">
    <source>
        <dbReference type="Proteomes" id="UP000031829"/>
    </source>
</evidence>
<dbReference type="InterPro" id="IPR023416">
    <property type="entry name" value="Transthyretin/HIU_hydrolase_d"/>
</dbReference>
<proteinExistence type="inferred from homology"/>
<dbReference type="SUPFAM" id="SSF49472">
    <property type="entry name" value="Transthyretin (synonym: prealbumin)"/>
    <property type="match status" value="1"/>
</dbReference>
<sequence>MTKITTHILDLTHGCPAAFVKVDFYHIQSESKRIKISHGTTNEDGRLVTPLFSSEAFESGDYELLFHIGEYYKKQEVQTTNPPFLNQVSVRVGLSSEQEHYHVPLLVSPWGYQIYRGS</sequence>
<dbReference type="Pfam" id="PF00576">
    <property type="entry name" value="Transthyretin"/>
    <property type="match status" value="1"/>
</dbReference>
<keyword evidence="6 7" id="KW-0378">Hydrolase</keyword>
<dbReference type="HOGENOM" id="CLU_115536_1_1_9"/>
<dbReference type="InterPro" id="IPR023418">
    <property type="entry name" value="Thyroxine_BS"/>
</dbReference>
<dbReference type="InterPro" id="IPR023419">
    <property type="entry name" value="Transthyretin_CS"/>
</dbReference>
<dbReference type="Proteomes" id="UP000031829">
    <property type="component" value="Chromosome"/>
</dbReference>
<dbReference type="KEGG" id="bmeg:BG04_4969"/>
<accession>A0A0B6AI78</accession>
<evidence type="ECO:0000256" key="4">
    <source>
        <dbReference type="ARBA" id="ARBA00011881"/>
    </source>
</evidence>
<evidence type="ECO:0000256" key="7">
    <source>
        <dbReference type="RuleBase" id="RU361270"/>
    </source>
</evidence>